<gene>
    <name evidence="2" type="ORF">E2C01_081330</name>
</gene>
<organism evidence="2 3">
    <name type="scientific">Portunus trituberculatus</name>
    <name type="common">Swimming crab</name>
    <name type="synonym">Neptunus trituberculatus</name>
    <dbReference type="NCBI Taxonomy" id="210409"/>
    <lineage>
        <taxon>Eukaryota</taxon>
        <taxon>Metazoa</taxon>
        <taxon>Ecdysozoa</taxon>
        <taxon>Arthropoda</taxon>
        <taxon>Crustacea</taxon>
        <taxon>Multicrustacea</taxon>
        <taxon>Malacostraca</taxon>
        <taxon>Eumalacostraca</taxon>
        <taxon>Eucarida</taxon>
        <taxon>Decapoda</taxon>
        <taxon>Pleocyemata</taxon>
        <taxon>Brachyura</taxon>
        <taxon>Eubrachyura</taxon>
        <taxon>Portunoidea</taxon>
        <taxon>Portunidae</taxon>
        <taxon>Portuninae</taxon>
        <taxon>Portunus</taxon>
    </lineage>
</organism>
<name>A0A5B7IPG7_PORTR</name>
<sequence>MALLNRDASKWLTIWHCYMLKNTSVALKMVLLLVIWHNYTLNILVALNVALPTVMPQNASIWHCNTLNNTSVALNVALLNSDASKCLNMALQHF</sequence>
<keyword evidence="1" id="KW-0812">Transmembrane</keyword>
<dbReference type="Proteomes" id="UP000324222">
    <property type="component" value="Unassembled WGS sequence"/>
</dbReference>
<keyword evidence="3" id="KW-1185">Reference proteome</keyword>
<dbReference type="AlphaFoldDB" id="A0A5B7IPG7"/>
<keyword evidence="1" id="KW-1133">Transmembrane helix</keyword>
<dbReference type="EMBL" id="VSRR010071673">
    <property type="protein sequence ID" value="MPC86500.1"/>
    <property type="molecule type" value="Genomic_DNA"/>
</dbReference>
<proteinExistence type="predicted"/>
<reference evidence="2 3" key="1">
    <citation type="submission" date="2019-05" db="EMBL/GenBank/DDBJ databases">
        <title>Another draft genome of Portunus trituberculatus and its Hox gene families provides insights of decapod evolution.</title>
        <authorList>
            <person name="Jeong J.-H."/>
            <person name="Song I."/>
            <person name="Kim S."/>
            <person name="Choi T."/>
            <person name="Kim D."/>
            <person name="Ryu S."/>
            <person name="Kim W."/>
        </authorList>
    </citation>
    <scope>NUCLEOTIDE SEQUENCE [LARGE SCALE GENOMIC DNA]</scope>
    <source>
        <tissue evidence="2">Muscle</tissue>
    </source>
</reference>
<keyword evidence="1" id="KW-0472">Membrane</keyword>
<feature type="transmembrane region" description="Helical" evidence="1">
    <location>
        <begin position="29"/>
        <end position="51"/>
    </location>
</feature>
<evidence type="ECO:0000256" key="1">
    <source>
        <dbReference type="SAM" id="Phobius"/>
    </source>
</evidence>
<comment type="caution">
    <text evidence="2">The sequence shown here is derived from an EMBL/GenBank/DDBJ whole genome shotgun (WGS) entry which is preliminary data.</text>
</comment>
<protein>
    <submittedName>
        <fullName evidence="2">Uncharacterized protein</fullName>
    </submittedName>
</protein>
<evidence type="ECO:0000313" key="3">
    <source>
        <dbReference type="Proteomes" id="UP000324222"/>
    </source>
</evidence>
<evidence type="ECO:0000313" key="2">
    <source>
        <dbReference type="EMBL" id="MPC86500.1"/>
    </source>
</evidence>
<accession>A0A5B7IPG7</accession>